<keyword evidence="1" id="KW-0732">Signal</keyword>
<evidence type="ECO:0000313" key="2">
    <source>
        <dbReference type="EMBL" id="KAJ3832672.1"/>
    </source>
</evidence>
<accession>A0AA38NXY3</accession>
<feature type="non-terminal residue" evidence="2">
    <location>
        <position position="60"/>
    </location>
</feature>
<evidence type="ECO:0000256" key="1">
    <source>
        <dbReference type="SAM" id="SignalP"/>
    </source>
</evidence>
<protein>
    <submittedName>
        <fullName evidence="2">Uncharacterized protein</fullName>
    </submittedName>
</protein>
<reference evidence="2" key="1">
    <citation type="submission" date="2022-08" db="EMBL/GenBank/DDBJ databases">
        <authorList>
            <consortium name="DOE Joint Genome Institute"/>
            <person name="Min B."/>
            <person name="Riley R."/>
            <person name="Sierra-Patev S."/>
            <person name="Naranjo-Ortiz M."/>
            <person name="Looney B."/>
            <person name="Konkel Z."/>
            <person name="Slot J.C."/>
            <person name="Sakamoto Y."/>
            <person name="Steenwyk J.L."/>
            <person name="Rokas A."/>
            <person name="Carro J."/>
            <person name="Camarero S."/>
            <person name="Ferreira P."/>
            <person name="Molpeceres G."/>
            <person name="Ruiz-Duenas F.J."/>
            <person name="Serrano A."/>
            <person name="Henrissat B."/>
            <person name="Drula E."/>
            <person name="Hughes K.W."/>
            <person name="Mata J.L."/>
            <person name="Ishikawa N.K."/>
            <person name="Vargas-Isla R."/>
            <person name="Ushijima S."/>
            <person name="Smith C.A."/>
            <person name="Ahrendt S."/>
            <person name="Andreopoulos W."/>
            <person name="He G."/>
            <person name="Labutti K."/>
            <person name="Lipzen A."/>
            <person name="Ng V."/>
            <person name="Sandor L."/>
            <person name="Barry K."/>
            <person name="Martinez A.T."/>
            <person name="Xiao Y."/>
            <person name="Gibbons J.G."/>
            <person name="Terashima K."/>
            <person name="Hibbett D.S."/>
            <person name="Grigoriev I.V."/>
        </authorList>
    </citation>
    <scope>NUCLEOTIDE SEQUENCE</scope>
    <source>
        <strain evidence="2">TFB9207</strain>
    </source>
</reference>
<dbReference type="AlphaFoldDB" id="A0AA38NXY3"/>
<comment type="caution">
    <text evidence="2">The sequence shown here is derived from an EMBL/GenBank/DDBJ whole genome shotgun (WGS) entry which is preliminary data.</text>
</comment>
<feature type="chain" id="PRO_5041350673" evidence="1">
    <location>
        <begin position="22"/>
        <end position="60"/>
    </location>
</feature>
<keyword evidence="3" id="KW-1185">Reference proteome</keyword>
<proteinExistence type="predicted"/>
<evidence type="ECO:0000313" key="3">
    <source>
        <dbReference type="Proteomes" id="UP001163846"/>
    </source>
</evidence>
<gene>
    <name evidence="2" type="ORF">F5878DRAFT_495814</name>
</gene>
<sequence>ASIKMSGSILALGLIYLGCLPSNLSPAFMEAIIHGPESVEDVGFLSVFNESWAEHIRQWP</sequence>
<dbReference type="EMBL" id="MU806886">
    <property type="protein sequence ID" value="KAJ3832672.1"/>
    <property type="molecule type" value="Genomic_DNA"/>
</dbReference>
<feature type="signal peptide" evidence="1">
    <location>
        <begin position="1"/>
        <end position="21"/>
    </location>
</feature>
<organism evidence="2 3">
    <name type="scientific">Lentinula raphanica</name>
    <dbReference type="NCBI Taxonomy" id="153919"/>
    <lineage>
        <taxon>Eukaryota</taxon>
        <taxon>Fungi</taxon>
        <taxon>Dikarya</taxon>
        <taxon>Basidiomycota</taxon>
        <taxon>Agaricomycotina</taxon>
        <taxon>Agaricomycetes</taxon>
        <taxon>Agaricomycetidae</taxon>
        <taxon>Agaricales</taxon>
        <taxon>Marasmiineae</taxon>
        <taxon>Omphalotaceae</taxon>
        <taxon>Lentinula</taxon>
    </lineage>
</organism>
<feature type="non-terminal residue" evidence="2">
    <location>
        <position position="1"/>
    </location>
</feature>
<name>A0AA38NXY3_9AGAR</name>
<dbReference type="Proteomes" id="UP001163846">
    <property type="component" value="Unassembled WGS sequence"/>
</dbReference>